<dbReference type="RefSeq" id="WP_017456855.1">
    <property type="nucleotide sequence ID" value="NZ_FMUI01000015.1"/>
</dbReference>
<dbReference type="GO" id="GO:0016887">
    <property type="term" value="F:ATP hydrolysis activity"/>
    <property type="evidence" value="ECO:0007669"/>
    <property type="project" value="InterPro"/>
</dbReference>
<sequence length="337" mass="36958">MTYAVEFLDVARVYGDVRAVDGVTFAVNDGEFFSMLGPSGSGKTTCLRLIAGFEQLSGGAIRIFGREASELPPWERDVNTVFQDYALFPHMSVLDNVAYGLMVKGVDKKQRHARAREALEKVALGFVHARKPSQLSGGQRQRVAIARALVNEPRVLLLDEPLGALDLKLREQMQLELKKLQQDLGITFIFVTHDQGEALSMSDRVAVFNNGRIEQIDTPRELYLRPRTPFVAGFVGTSNVFDAALAEKLCGMNGVYSLRPEHIRLNTPGEIEASAVVQTVQYQGASTRFELALAQGEKLLVSQANLSDALLPETLAPGQSVRVSWSREAMVPLQGAG</sequence>
<dbReference type="GO" id="GO:0022857">
    <property type="term" value="F:transmembrane transporter activity"/>
    <property type="evidence" value="ECO:0007669"/>
    <property type="project" value="InterPro"/>
</dbReference>
<evidence type="ECO:0000313" key="6">
    <source>
        <dbReference type="Proteomes" id="UP000183569"/>
    </source>
</evidence>
<dbReference type="SUPFAM" id="SSF52540">
    <property type="entry name" value="P-loop containing nucleoside triphosphate hydrolases"/>
    <property type="match status" value="1"/>
</dbReference>
<gene>
    <name evidence="5" type="ORF">SAMN02927897_03994</name>
</gene>
<feature type="domain" description="ABC transporter" evidence="4">
    <location>
        <begin position="5"/>
        <end position="235"/>
    </location>
</feature>
<dbReference type="PANTHER" id="PTHR42781">
    <property type="entry name" value="SPERMIDINE/PUTRESCINE IMPORT ATP-BINDING PROTEIN POTA"/>
    <property type="match status" value="1"/>
</dbReference>
<dbReference type="InterPro" id="IPR003439">
    <property type="entry name" value="ABC_transporter-like_ATP-bd"/>
</dbReference>
<dbReference type="PROSITE" id="PS50893">
    <property type="entry name" value="ABC_TRANSPORTER_2"/>
    <property type="match status" value="1"/>
</dbReference>
<dbReference type="GO" id="GO:0043190">
    <property type="term" value="C:ATP-binding cassette (ABC) transporter complex"/>
    <property type="evidence" value="ECO:0007669"/>
    <property type="project" value="InterPro"/>
</dbReference>
<dbReference type="Pfam" id="PF00005">
    <property type="entry name" value="ABC_tran"/>
    <property type="match status" value="1"/>
</dbReference>
<dbReference type="Proteomes" id="UP000183569">
    <property type="component" value="Unassembled WGS sequence"/>
</dbReference>
<dbReference type="SUPFAM" id="SSF50331">
    <property type="entry name" value="MOP-like"/>
    <property type="match status" value="1"/>
</dbReference>
<reference evidence="5 6" key="1">
    <citation type="submission" date="2016-10" db="EMBL/GenBank/DDBJ databases">
        <authorList>
            <person name="Varghese N."/>
            <person name="Submissions S."/>
        </authorList>
    </citation>
    <scope>NUCLEOTIDE SEQUENCE [LARGE SCALE GENOMIC DNA]</scope>
    <source>
        <strain evidence="5 6">CGMCC 1.12102</strain>
    </source>
</reference>
<dbReference type="GeneID" id="23847604"/>
<dbReference type="Gene3D" id="3.40.50.300">
    <property type="entry name" value="P-loop containing nucleotide triphosphate hydrolases"/>
    <property type="match status" value="1"/>
</dbReference>
<evidence type="ECO:0000256" key="1">
    <source>
        <dbReference type="ARBA" id="ARBA00022448"/>
    </source>
</evidence>
<evidence type="ECO:0000313" key="5">
    <source>
        <dbReference type="EMBL" id="SCX60591.1"/>
    </source>
</evidence>
<dbReference type="SMART" id="SM00382">
    <property type="entry name" value="AAA"/>
    <property type="match status" value="1"/>
</dbReference>
<evidence type="ECO:0000259" key="4">
    <source>
        <dbReference type="PROSITE" id="PS50893"/>
    </source>
</evidence>
<dbReference type="InterPro" id="IPR017871">
    <property type="entry name" value="ABC_transporter-like_CS"/>
</dbReference>
<dbReference type="InterPro" id="IPR027417">
    <property type="entry name" value="P-loop_NTPase"/>
</dbReference>
<dbReference type="Pfam" id="PF08402">
    <property type="entry name" value="TOBE_2"/>
    <property type="match status" value="1"/>
</dbReference>
<keyword evidence="2" id="KW-0547">Nucleotide-binding</keyword>
<dbReference type="InterPro" id="IPR013611">
    <property type="entry name" value="Transp-assoc_OB_typ2"/>
</dbReference>
<accession>A0A1G4Z4G3</accession>
<dbReference type="GO" id="GO:0015847">
    <property type="term" value="P:putrescine transport"/>
    <property type="evidence" value="ECO:0007669"/>
    <property type="project" value="UniProtKB-ARBA"/>
</dbReference>
<dbReference type="FunFam" id="3.40.50.300:FF:000133">
    <property type="entry name" value="Spermidine/putrescine import ATP-binding protein PotA"/>
    <property type="match status" value="1"/>
</dbReference>
<name>A0A1G4Z4G3_9ENTR</name>
<organism evidence="5 6">
    <name type="scientific">Kosakonia sacchari</name>
    <dbReference type="NCBI Taxonomy" id="1158459"/>
    <lineage>
        <taxon>Bacteria</taxon>
        <taxon>Pseudomonadati</taxon>
        <taxon>Pseudomonadota</taxon>
        <taxon>Gammaproteobacteria</taxon>
        <taxon>Enterobacterales</taxon>
        <taxon>Enterobacteriaceae</taxon>
        <taxon>Kosakonia</taxon>
    </lineage>
</organism>
<proteinExistence type="predicted"/>
<keyword evidence="1" id="KW-0813">Transport</keyword>
<keyword evidence="3 5" id="KW-0067">ATP-binding</keyword>
<dbReference type="EMBL" id="FMUI01000015">
    <property type="protein sequence ID" value="SCX60591.1"/>
    <property type="molecule type" value="Genomic_DNA"/>
</dbReference>
<dbReference type="InterPro" id="IPR008995">
    <property type="entry name" value="Mo/tungstate-bd_C_term_dom"/>
</dbReference>
<protein>
    <submittedName>
        <fullName evidence="5">Putative spermidine/putrescine transport system ATP-binding protein</fullName>
    </submittedName>
</protein>
<dbReference type="PROSITE" id="PS00211">
    <property type="entry name" value="ABC_TRANSPORTER_1"/>
    <property type="match status" value="1"/>
</dbReference>
<dbReference type="GO" id="GO:0005524">
    <property type="term" value="F:ATP binding"/>
    <property type="evidence" value="ECO:0007669"/>
    <property type="project" value="UniProtKB-KW"/>
</dbReference>
<dbReference type="InterPro" id="IPR050093">
    <property type="entry name" value="ABC_SmlMolc_Importer"/>
</dbReference>
<evidence type="ECO:0000256" key="3">
    <source>
        <dbReference type="ARBA" id="ARBA00022840"/>
    </source>
</evidence>
<dbReference type="PANTHER" id="PTHR42781:SF4">
    <property type="entry name" value="SPERMIDINE_PUTRESCINE IMPORT ATP-BINDING PROTEIN POTA"/>
    <property type="match status" value="1"/>
</dbReference>
<dbReference type="InterPro" id="IPR003593">
    <property type="entry name" value="AAA+_ATPase"/>
</dbReference>
<evidence type="ECO:0000256" key="2">
    <source>
        <dbReference type="ARBA" id="ARBA00022741"/>
    </source>
</evidence>
<dbReference type="AlphaFoldDB" id="A0A1G4Z4G3"/>
<comment type="caution">
    <text evidence="5">The sequence shown here is derived from an EMBL/GenBank/DDBJ whole genome shotgun (WGS) entry which is preliminary data.</text>
</comment>